<accession>A0A7T7L2B4</accession>
<keyword evidence="3" id="KW-1185">Reference proteome</keyword>
<reference evidence="2 3" key="1">
    <citation type="submission" date="2020-12" db="EMBL/GenBank/DDBJ databases">
        <title>A novel species.</title>
        <authorList>
            <person name="Li K."/>
        </authorList>
    </citation>
    <scope>NUCLEOTIDE SEQUENCE [LARGE SCALE GENOMIC DNA]</scope>
    <source>
        <strain evidence="2 3">ZYC-3</strain>
    </source>
</reference>
<feature type="compositionally biased region" description="Polar residues" evidence="1">
    <location>
        <begin position="132"/>
        <end position="145"/>
    </location>
</feature>
<evidence type="ECO:0000313" key="2">
    <source>
        <dbReference type="EMBL" id="QQM45153.1"/>
    </source>
</evidence>
<dbReference type="AlphaFoldDB" id="A0A7T7L2B4"/>
<gene>
    <name evidence="2" type="ORF">JEQ17_40980</name>
</gene>
<dbReference type="Proteomes" id="UP000595636">
    <property type="component" value="Chromosome"/>
</dbReference>
<dbReference type="RefSeq" id="WP_200399962.1">
    <property type="nucleotide sequence ID" value="NZ_CP066831.1"/>
</dbReference>
<name>A0A7T7L2B4_9ACTN</name>
<dbReference type="EMBL" id="CP066831">
    <property type="protein sequence ID" value="QQM45153.1"/>
    <property type="molecule type" value="Genomic_DNA"/>
</dbReference>
<organism evidence="2 3">
    <name type="scientific">Streptomyces liliifuscus</name>
    <dbReference type="NCBI Taxonomy" id="2797636"/>
    <lineage>
        <taxon>Bacteria</taxon>
        <taxon>Bacillati</taxon>
        <taxon>Actinomycetota</taxon>
        <taxon>Actinomycetes</taxon>
        <taxon>Kitasatosporales</taxon>
        <taxon>Streptomycetaceae</taxon>
        <taxon>Streptomyces</taxon>
    </lineage>
</organism>
<evidence type="ECO:0000313" key="3">
    <source>
        <dbReference type="Proteomes" id="UP000595636"/>
    </source>
</evidence>
<evidence type="ECO:0008006" key="4">
    <source>
        <dbReference type="Google" id="ProtNLM"/>
    </source>
</evidence>
<feature type="region of interest" description="Disordered" evidence="1">
    <location>
        <begin position="104"/>
        <end position="166"/>
    </location>
</feature>
<dbReference type="KEGG" id="slf:JEQ17_40980"/>
<evidence type="ECO:0000256" key="1">
    <source>
        <dbReference type="SAM" id="MobiDB-lite"/>
    </source>
</evidence>
<feature type="compositionally biased region" description="Low complexity" evidence="1">
    <location>
        <begin position="150"/>
        <end position="161"/>
    </location>
</feature>
<protein>
    <recommendedName>
        <fullName evidence="4">Helix-turn-helix domain-containing protein</fullName>
    </recommendedName>
</protein>
<proteinExistence type="predicted"/>
<sequence length="256" mass="29460">MPDDGWVPVANTTAQGRRLSWRAKGLLVDLLSYPDGYRITFKQLMDEAKKAGDPDVEGRDAMRKSMQELERKGYLKHQRVEVKDPAPGGQRWRTETFICDQPIYADRAGGTGPQDHQDSGPPDFSSPEDQELFNNTSSYKTNQQQEEAGKSSSALAAARAGEVARERELPPDLKRLYDAADKLDDDRLRRLLLQFERKRPQIYRQQRQKTLTQLGREDPEALQSVREVDLLSFKYALQHYRSDDKPLPVWLTRFPR</sequence>